<dbReference type="PANTHER" id="PTHR14187:SF5">
    <property type="entry name" value="HEAT SHOCK 70 KDA PROTEIN 12A"/>
    <property type="match status" value="1"/>
</dbReference>
<dbReference type="EMBL" id="CAJVPP010000548">
    <property type="protein sequence ID" value="CAG8492587.1"/>
    <property type="molecule type" value="Genomic_DNA"/>
</dbReference>
<protein>
    <submittedName>
        <fullName evidence="1">2804_t:CDS:1</fullName>
    </submittedName>
</protein>
<reference evidence="1" key="1">
    <citation type="submission" date="2021-06" db="EMBL/GenBank/DDBJ databases">
        <authorList>
            <person name="Kallberg Y."/>
            <person name="Tangrot J."/>
            <person name="Rosling A."/>
        </authorList>
    </citation>
    <scope>NUCLEOTIDE SEQUENCE</scope>
    <source>
        <strain evidence="1">87-6 pot B 2015</strain>
    </source>
</reference>
<evidence type="ECO:0000313" key="1">
    <source>
        <dbReference type="EMBL" id="CAG8492587.1"/>
    </source>
</evidence>
<dbReference type="Gene3D" id="3.30.420.40">
    <property type="match status" value="2"/>
</dbReference>
<dbReference type="SUPFAM" id="SSF53067">
    <property type="entry name" value="Actin-like ATPase domain"/>
    <property type="match status" value="1"/>
</dbReference>
<dbReference type="InterPro" id="IPR043129">
    <property type="entry name" value="ATPase_NBD"/>
</dbReference>
<dbReference type="PANTHER" id="PTHR14187">
    <property type="entry name" value="ALPHA KINASE/ELONGATION FACTOR 2 KINASE"/>
    <property type="match status" value="1"/>
</dbReference>
<evidence type="ECO:0000313" key="2">
    <source>
        <dbReference type="Proteomes" id="UP000789375"/>
    </source>
</evidence>
<dbReference type="Gene3D" id="3.90.640.10">
    <property type="entry name" value="Actin, Chain A, domain 4"/>
    <property type="match status" value="1"/>
</dbReference>
<accession>A0A9N8WKG1</accession>
<dbReference type="CDD" id="cd10170">
    <property type="entry name" value="ASKHA_NBD_HSP70"/>
    <property type="match status" value="1"/>
</dbReference>
<keyword evidence="2" id="KW-1185">Reference proteome</keyword>
<sequence>MPQQSQFTAEIAAAGRTIEQQMVQKLKLNHGLYSDGRSIQPSNEAIFTDDGGLDIILYKGEPIVYTNINDPKSPTNLFAFNNDVDGVKSHLQHFDACINFPIAEFSYRGELLKKFSKFSNEDDEQSFGHAFARKVLVGGKLFIKNFNLASTKQIDTLQSHFTGTYNSIKHNKENPFSYIEWRNLPKVVTSNGQVIKTQRNLVTWMSNLYHKNMFDIISYNDIIPVQKLRSNKFSADDVKIPKEIQPGVANFGEKLSFKRWAEHAYLFLQLQGLTFNKVYKNYEADISKKVAFKFIDIPVINSIKKSYLKLLKPSTNLEQFFISNNINVPAKGARSFPFIKKYLFDNLGNKDNVRLVVKCERYEILINKAHIKLAKGFEESIDKAINSIEPYNSLQDTFDEFGHLFPQRIVLGRSFHSTLPDLSSDTFDEISLDSESLKTQLDHLNVSYLLTQDGGVIDVDDDVELFNRIQDTKSDLEIIEYDQIIPIDDNTEHFKRVNIEPSLKGRNYEVYGSIISGDEKLEDCCINFGMRDFNGFSAIIKTFHLTYISISECRMLWMIVGIPSEMSVFSPNNRDFKVDFIKSPIIIKPERSFYCKINTKHELREGDKIFINSDHSTTNYGPNNMFQLVGWERHAFDVQVTNFTYDRSRFFKLDLIICIIYYHGRLLSIDNNEERFSLKSIGYTTTRENCNPDIEVKKKVPLADKGFEDFQMIASIDIGTTYSGFGYTSRTNREIIINEIWPDRSKSPKTDTMSLHNVCNYDFASTEYSKCDNIADIWSCFYKLFGLVGSTLNSDMDIKIMFSVPSKCSYRTKDVILNMSLEERTIQTISESEAAAIYCMNKIREENLSVKPMCQYMLPQFLVVNCGGVSVELTLRQLLPDNKLAEKFLGSSGNCGSIYVDRKLLVYVSKKIGLDALDLLQTKHHEQLRSLIRRCQEIKHSFTGNKDDDNIFEINLEKICPDIKKYAVGTCKDELEKNNWIIKFRYDNVKKIFDPIIKQIILLIHEQLTFSDNCSTIFLVGGFSESMYLQNCIKQEFKYLVSNVFVPNQPITAVLRGALEYALNPNSIATRIINMTYGIKQDGVFKRIVKIGTEAHENQEFELELSLIQENRLRFPIDLYTSSLRNPKFCEDDGVDLIANIKISAPKSWYDKLYLVLIFDQSEIRVYVKNQYGRYITAGLEYLNH</sequence>
<comment type="caution">
    <text evidence="1">The sequence shown here is derived from an EMBL/GenBank/DDBJ whole genome shotgun (WGS) entry which is preliminary data.</text>
</comment>
<name>A0A9N8WKG1_FUNMO</name>
<dbReference type="AlphaFoldDB" id="A0A9N8WKG1"/>
<proteinExistence type="predicted"/>
<gene>
    <name evidence="1" type="ORF">FMOSSE_LOCUS3614</name>
</gene>
<organism evidence="1 2">
    <name type="scientific">Funneliformis mosseae</name>
    <name type="common">Endomycorrhizal fungus</name>
    <name type="synonym">Glomus mosseae</name>
    <dbReference type="NCBI Taxonomy" id="27381"/>
    <lineage>
        <taxon>Eukaryota</taxon>
        <taxon>Fungi</taxon>
        <taxon>Fungi incertae sedis</taxon>
        <taxon>Mucoromycota</taxon>
        <taxon>Glomeromycotina</taxon>
        <taxon>Glomeromycetes</taxon>
        <taxon>Glomerales</taxon>
        <taxon>Glomeraceae</taxon>
        <taxon>Funneliformis</taxon>
    </lineage>
</organism>
<dbReference type="Proteomes" id="UP000789375">
    <property type="component" value="Unassembled WGS sequence"/>
</dbReference>